<dbReference type="EMBL" id="CAUJNA010003482">
    <property type="protein sequence ID" value="CAJ1403128.1"/>
    <property type="molecule type" value="Genomic_DNA"/>
</dbReference>
<protein>
    <recommendedName>
        <fullName evidence="10">Cytochrome c assembly protein domain-containing protein</fullName>
    </recommendedName>
</protein>
<evidence type="ECO:0000256" key="5">
    <source>
        <dbReference type="ARBA" id="ARBA00022989"/>
    </source>
</evidence>
<feature type="transmembrane region" description="Helical" evidence="8">
    <location>
        <begin position="233"/>
        <end position="259"/>
    </location>
</feature>
<comment type="similarity">
    <text evidence="2">Belongs to the CcmC/CycZ/HelC family.</text>
</comment>
<dbReference type="InterPro" id="IPR002541">
    <property type="entry name" value="Cyt_c_assembly"/>
</dbReference>
<dbReference type="PANTHER" id="PTHR30071">
    <property type="entry name" value="HEME EXPORTER PROTEIN C"/>
    <property type="match status" value="1"/>
</dbReference>
<feature type="domain" description="Cytochrome c assembly protein" evidence="10">
    <location>
        <begin position="186"/>
        <end position="447"/>
    </location>
</feature>
<reference evidence="11" key="1">
    <citation type="submission" date="2023-08" db="EMBL/GenBank/DDBJ databases">
        <authorList>
            <person name="Chen Y."/>
            <person name="Shah S."/>
            <person name="Dougan E. K."/>
            <person name="Thang M."/>
            <person name="Chan C."/>
        </authorList>
    </citation>
    <scope>NUCLEOTIDE SEQUENCE</scope>
</reference>
<dbReference type="Proteomes" id="UP001178507">
    <property type="component" value="Unassembled WGS sequence"/>
</dbReference>
<dbReference type="InterPro" id="IPR003557">
    <property type="entry name" value="Cyt_c_biogenesis_CcmC"/>
</dbReference>
<feature type="signal peptide" evidence="9">
    <location>
        <begin position="1"/>
        <end position="26"/>
    </location>
</feature>
<feature type="transmembrane region" description="Helical" evidence="8">
    <location>
        <begin position="115"/>
        <end position="132"/>
    </location>
</feature>
<dbReference type="AlphaFoldDB" id="A0AA36JBF5"/>
<dbReference type="InterPro" id="IPR045062">
    <property type="entry name" value="Cyt_c_biogenesis_CcsA/CcmC"/>
</dbReference>
<feature type="chain" id="PRO_5041397029" description="Cytochrome c assembly protein domain-containing protein" evidence="9">
    <location>
        <begin position="27"/>
        <end position="454"/>
    </location>
</feature>
<dbReference type="HAMAP" id="MF_01391">
    <property type="entry name" value="CytC_CcsA"/>
    <property type="match status" value="1"/>
</dbReference>
<name>A0AA36JBF5_9DINO</name>
<keyword evidence="6" id="KW-0793">Thylakoid</keyword>
<keyword evidence="3 8" id="KW-0812">Transmembrane</keyword>
<sequence>MVPAQRRRSVLLPAVLVFAIGSLCWPAFVPPPGKSHATDRAQVTGAAAALAALGALPVHAVDDPLAHGAPGVMDSGEMQNWAERAAFGGLLVSTMLAWWRGTLGSGQAKEEGKPPAFWAMAFANLSLVVLLSNRWLESGHFPLSNMYESLSFLAWGVTAVTLYFTATQNSEAQELSAFDNGKKSQAKNVTSDIAAVWASPVALGIVAFAQFSLPKALQKASALVPALQSNWLVMHVSVVMCSYATLLFGSVLCMAVLALSQPKDSPITAIREALLPALQTVANGLQPQPQPAVAAAMTGTSGLDAGNTAAPRSEVPTQGKRQVAVASTGNVTVEFSSSSGAAVLSEDDQLAITLDDLAYRSLLLGFGFLTIGIVSGAVWANEAWGNYWSWDPKETWALITWLVYAGYLHTRLQLGWDTRESAKIGAFGFLVVWVCYIGVNLMGIGLHSYGFFLK</sequence>
<evidence type="ECO:0000256" key="7">
    <source>
        <dbReference type="ARBA" id="ARBA00023136"/>
    </source>
</evidence>
<evidence type="ECO:0000256" key="8">
    <source>
        <dbReference type="SAM" id="Phobius"/>
    </source>
</evidence>
<evidence type="ECO:0000256" key="9">
    <source>
        <dbReference type="SAM" id="SignalP"/>
    </source>
</evidence>
<evidence type="ECO:0000313" key="11">
    <source>
        <dbReference type="EMBL" id="CAJ1403128.1"/>
    </source>
</evidence>
<accession>A0AA36JBF5</accession>
<feature type="transmembrane region" description="Helical" evidence="8">
    <location>
        <begin position="395"/>
        <end position="412"/>
    </location>
</feature>
<feature type="transmembrane region" description="Helical" evidence="8">
    <location>
        <begin position="362"/>
        <end position="380"/>
    </location>
</feature>
<comment type="subcellular location">
    <subcellularLocation>
        <location evidence="1">Membrane</location>
        <topology evidence="1">Multi-pass membrane protein</topology>
    </subcellularLocation>
</comment>
<comment type="caution">
    <text evidence="11">The sequence shown here is derived from an EMBL/GenBank/DDBJ whole genome shotgun (WGS) entry which is preliminary data.</text>
</comment>
<gene>
    <name evidence="11" type="ORF">EVOR1521_LOCUS25870</name>
</gene>
<evidence type="ECO:0000256" key="1">
    <source>
        <dbReference type="ARBA" id="ARBA00004141"/>
    </source>
</evidence>
<feature type="transmembrane region" description="Helical" evidence="8">
    <location>
        <begin position="152"/>
        <end position="172"/>
    </location>
</feature>
<dbReference type="InterPro" id="IPR017562">
    <property type="entry name" value="Cyt_c_biogenesis_CcsA"/>
</dbReference>
<dbReference type="NCBIfam" id="TIGR03144">
    <property type="entry name" value="cytochr_II_ccsB"/>
    <property type="match status" value="1"/>
</dbReference>
<proteinExistence type="inferred from homology"/>
<dbReference type="GO" id="GO:0020037">
    <property type="term" value="F:heme binding"/>
    <property type="evidence" value="ECO:0007669"/>
    <property type="project" value="InterPro"/>
</dbReference>
<evidence type="ECO:0000256" key="2">
    <source>
        <dbReference type="ARBA" id="ARBA00005840"/>
    </source>
</evidence>
<feature type="transmembrane region" description="Helical" evidence="8">
    <location>
        <begin position="424"/>
        <end position="446"/>
    </location>
</feature>
<feature type="transmembrane region" description="Helical" evidence="8">
    <location>
        <begin position="85"/>
        <end position="103"/>
    </location>
</feature>
<dbReference type="Pfam" id="PF01578">
    <property type="entry name" value="Cytochrom_C_asm"/>
    <property type="match status" value="1"/>
</dbReference>
<dbReference type="PANTHER" id="PTHR30071:SF1">
    <property type="entry name" value="CYTOCHROME B_B6 PROTEIN-RELATED"/>
    <property type="match status" value="1"/>
</dbReference>
<keyword evidence="4" id="KW-0201">Cytochrome c-type biogenesis</keyword>
<keyword evidence="12" id="KW-1185">Reference proteome</keyword>
<dbReference type="PRINTS" id="PR01386">
    <property type="entry name" value="CCMCBIOGNSIS"/>
</dbReference>
<dbReference type="GO" id="GO:0017004">
    <property type="term" value="P:cytochrome complex assembly"/>
    <property type="evidence" value="ECO:0007669"/>
    <property type="project" value="UniProtKB-KW"/>
</dbReference>
<dbReference type="GO" id="GO:0015232">
    <property type="term" value="F:heme transmembrane transporter activity"/>
    <property type="evidence" value="ECO:0007669"/>
    <property type="project" value="InterPro"/>
</dbReference>
<keyword evidence="7 8" id="KW-0472">Membrane</keyword>
<evidence type="ECO:0000256" key="6">
    <source>
        <dbReference type="ARBA" id="ARBA00023078"/>
    </source>
</evidence>
<dbReference type="GO" id="GO:0005886">
    <property type="term" value="C:plasma membrane"/>
    <property type="evidence" value="ECO:0007669"/>
    <property type="project" value="TreeGrafter"/>
</dbReference>
<feature type="transmembrane region" description="Helical" evidence="8">
    <location>
        <begin position="193"/>
        <end position="213"/>
    </location>
</feature>
<organism evidence="11 12">
    <name type="scientific">Effrenium voratum</name>
    <dbReference type="NCBI Taxonomy" id="2562239"/>
    <lineage>
        <taxon>Eukaryota</taxon>
        <taxon>Sar</taxon>
        <taxon>Alveolata</taxon>
        <taxon>Dinophyceae</taxon>
        <taxon>Suessiales</taxon>
        <taxon>Symbiodiniaceae</taxon>
        <taxon>Effrenium</taxon>
    </lineage>
</organism>
<evidence type="ECO:0000256" key="4">
    <source>
        <dbReference type="ARBA" id="ARBA00022748"/>
    </source>
</evidence>
<evidence type="ECO:0000256" key="3">
    <source>
        <dbReference type="ARBA" id="ARBA00022692"/>
    </source>
</evidence>
<keyword evidence="5 8" id="KW-1133">Transmembrane helix</keyword>
<evidence type="ECO:0000313" key="12">
    <source>
        <dbReference type="Proteomes" id="UP001178507"/>
    </source>
</evidence>
<keyword evidence="9" id="KW-0732">Signal</keyword>
<evidence type="ECO:0000259" key="10">
    <source>
        <dbReference type="Pfam" id="PF01578"/>
    </source>
</evidence>